<dbReference type="Gene3D" id="3.40.1190.20">
    <property type="match status" value="1"/>
</dbReference>
<sequence length="319" mass="34662">MHDIITITLNPALDKSTYANRVQPEKKIRCRSPFFEPGGGGINVSRAIKKLGGESCAWFLAGGPSGEVLCNLLKEEGISFKAIKTKNWTRENLMVMEEDSGNQYRFGMPGPEVSEEEWKQCIIKLEETPDEKLPKYVVASGSLPPGVPDDFYLQLAQMANRRGFKLIVDTSGDALLKAAGEGVYLLKPNLLEFAALVGKEEVSALEQEQIAMQILSEGKCEVLVVSLGPRGAMVASKEKGISYVLSPAVKQKSAVGAGDSMVGGMVMSLLKGMSLDEIVRYGVAAGTAATMTPGSELCKKEDTEKIFQWLLEHRELTNI</sequence>
<reference evidence="9" key="1">
    <citation type="journal article" date="2019" name="Int. J. Syst. Evol. Microbiol.">
        <title>The Global Catalogue of Microorganisms (GCM) 10K type strain sequencing project: providing services to taxonomists for standard genome sequencing and annotation.</title>
        <authorList>
            <consortium name="The Broad Institute Genomics Platform"/>
            <consortium name="The Broad Institute Genome Sequencing Center for Infectious Disease"/>
            <person name="Wu L."/>
            <person name="Ma J."/>
        </authorList>
    </citation>
    <scope>NUCLEOTIDE SEQUENCE [LARGE SCALE GENOMIC DNA]</scope>
    <source>
        <strain evidence="9">KCTC 23984</strain>
    </source>
</reference>
<evidence type="ECO:0000313" key="9">
    <source>
        <dbReference type="Proteomes" id="UP001597641"/>
    </source>
</evidence>
<dbReference type="PANTHER" id="PTHR46566">
    <property type="entry name" value="1-PHOSPHOFRUCTOKINASE-RELATED"/>
    <property type="match status" value="1"/>
</dbReference>
<comment type="similarity">
    <text evidence="1">Belongs to the carbohydrate kinase PfkB family.</text>
</comment>
<dbReference type="SUPFAM" id="SSF53613">
    <property type="entry name" value="Ribokinase-like"/>
    <property type="match status" value="1"/>
</dbReference>
<accession>A0ABW6BQH8</accession>
<dbReference type="PIRSF" id="PIRSF000535">
    <property type="entry name" value="1PFK/6PFK/LacC"/>
    <property type="match status" value="1"/>
</dbReference>
<evidence type="ECO:0000256" key="2">
    <source>
        <dbReference type="ARBA" id="ARBA00022679"/>
    </source>
</evidence>
<dbReference type="InterPro" id="IPR011611">
    <property type="entry name" value="PfkB_dom"/>
</dbReference>
<dbReference type="InterPro" id="IPR002173">
    <property type="entry name" value="Carboh/pur_kinase_PfkB_CS"/>
</dbReference>
<organism evidence="8 9">
    <name type="scientific">Pontibacter toksunensis</name>
    <dbReference type="NCBI Taxonomy" id="1332631"/>
    <lineage>
        <taxon>Bacteria</taxon>
        <taxon>Pseudomonadati</taxon>
        <taxon>Bacteroidota</taxon>
        <taxon>Cytophagia</taxon>
        <taxon>Cytophagales</taxon>
        <taxon>Hymenobacteraceae</taxon>
        <taxon>Pontibacter</taxon>
    </lineage>
</organism>
<evidence type="ECO:0000256" key="6">
    <source>
        <dbReference type="PIRNR" id="PIRNR000535"/>
    </source>
</evidence>
<evidence type="ECO:0000259" key="7">
    <source>
        <dbReference type="Pfam" id="PF00294"/>
    </source>
</evidence>
<gene>
    <name evidence="8" type="ORF">ACFS7Z_02680</name>
</gene>
<dbReference type="PANTHER" id="PTHR46566:SF2">
    <property type="entry name" value="ATP-DEPENDENT 6-PHOSPHOFRUCTOKINASE ISOZYME 2"/>
    <property type="match status" value="1"/>
</dbReference>
<dbReference type="PROSITE" id="PS00583">
    <property type="entry name" value="PFKB_KINASES_1"/>
    <property type="match status" value="1"/>
</dbReference>
<protein>
    <submittedName>
        <fullName evidence="8">1-phosphofructokinase family hexose kinase</fullName>
    </submittedName>
</protein>
<keyword evidence="2 6" id="KW-0808">Transferase</keyword>
<keyword evidence="5" id="KW-0067">ATP-binding</keyword>
<dbReference type="RefSeq" id="WP_377480477.1">
    <property type="nucleotide sequence ID" value="NZ_JBHUOX010000001.1"/>
</dbReference>
<dbReference type="CDD" id="cd01164">
    <property type="entry name" value="FruK_PfkB_like"/>
    <property type="match status" value="1"/>
</dbReference>
<evidence type="ECO:0000256" key="4">
    <source>
        <dbReference type="ARBA" id="ARBA00022777"/>
    </source>
</evidence>
<evidence type="ECO:0000256" key="1">
    <source>
        <dbReference type="ARBA" id="ARBA00010688"/>
    </source>
</evidence>
<dbReference type="Pfam" id="PF00294">
    <property type="entry name" value="PfkB"/>
    <property type="match status" value="1"/>
</dbReference>
<keyword evidence="9" id="KW-1185">Reference proteome</keyword>
<keyword evidence="3" id="KW-0547">Nucleotide-binding</keyword>
<keyword evidence="4" id="KW-0418">Kinase</keyword>
<dbReference type="NCBIfam" id="TIGR03168">
    <property type="entry name" value="1-PFK"/>
    <property type="match status" value="1"/>
</dbReference>
<evidence type="ECO:0000256" key="5">
    <source>
        <dbReference type="ARBA" id="ARBA00022840"/>
    </source>
</evidence>
<proteinExistence type="inferred from homology"/>
<dbReference type="EMBL" id="JBHUOX010000001">
    <property type="protein sequence ID" value="MFD2999252.1"/>
    <property type="molecule type" value="Genomic_DNA"/>
</dbReference>
<dbReference type="InterPro" id="IPR029056">
    <property type="entry name" value="Ribokinase-like"/>
</dbReference>
<evidence type="ECO:0000313" key="8">
    <source>
        <dbReference type="EMBL" id="MFD2999252.1"/>
    </source>
</evidence>
<comment type="caution">
    <text evidence="8">The sequence shown here is derived from an EMBL/GenBank/DDBJ whole genome shotgun (WGS) entry which is preliminary data.</text>
</comment>
<evidence type="ECO:0000256" key="3">
    <source>
        <dbReference type="ARBA" id="ARBA00022741"/>
    </source>
</evidence>
<feature type="domain" description="Carbohydrate kinase PfkB" evidence="7">
    <location>
        <begin position="17"/>
        <end position="298"/>
    </location>
</feature>
<dbReference type="Proteomes" id="UP001597641">
    <property type="component" value="Unassembled WGS sequence"/>
</dbReference>
<name>A0ABW6BQH8_9BACT</name>
<dbReference type="InterPro" id="IPR017583">
    <property type="entry name" value="Tagatose/fructose_Pkinase"/>
</dbReference>